<sequence length="145" mass="15962">AMSALSSASSSSCCSLRSLAMLLLLILQLSDASLQFLELLSAALHSDLLSLVQTMLQVFDGLLHVFLHALQMCIIIAVLAIVQLELSVTLHLLLHSKGLISAPGLRFQRRLKRIEHPLVVPFGLLHFLIFLSHFALHVSLHLVEL</sequence>
<reference evidence="3" key="2">
    <citation type="submission" date="2025-09" db="UniProtKB">
        <authorList>
            <consortium name="Ensembl"/>
        </authorList>
    </citation>
    <scope>IDENTIFICATION</scope>
</reference>
<dbReference type="Proteomes" id="UP000257200">
    <property type="component" value="Unplaced"/>
</dbReference>
<keyword evidence="2" id="KW-0732">Signal</keyword>
<evidence type="ECO:0000256" key="2">
    <source>
        <dbReference type="SAM" id="SignalP"/>
    </source>
</evidence>
<dbReference type="InParanoid" id="A0A3Q1FWF4"/>
<proteinExistence type="predicted"/>
<dbReference type="GeneTree" id="ENSGT00980000198805"/>
<evidence type="ECO:0000313" key="4">
    <source>
        <dbReference type="Proteomes" id="UP000257200"/>
    </source>
</evidence>
<keyword evidence="1" id="KW-0472">Membrane</keyword>
<evidence type="ECO:0000256" key="1">
    <source>
        <dbReference type="SAM" id="Phobius"/>
    </source>
</evidence>
<keyword evidence="1" id="KW-0812">Transmembrane</keyword>
<keyword evidence="1" id="KW-1133">Transmembrane helix</keyword>
<feature type="transmembrane region" description="Helical" evidence="1">
    <location>
        <begin position="66"/>
        <end position="94"/>
    </location>
</feature>
<dbReference type="AlphaFoldDB" id="A0A3Q1FWF4"/>
<reference evidence="3" key="1">
    <citation type="submission" date="2025-08" db="UniProtKB">
        <authorList>
            <consortium name="Ensembl"/>
        </authorList>
    </citation>
    <scope>IDENTIFICATION</scope>
</reference>
<keyword evidence="4" id="KW-1185">Reference proteome</keyword>
<dbReference type="Ensembl" id="ENSAPOT00000029967.1">
    <property type="protein sequence ID" value="ENSAPOP00000019952.1"/>
    <property type="gene ID" value="ENSAPOG00000023462.1"/>
</dbReference>
<feature type="signal peptide" evidence="2">
    <location>
        <begin position="1"/>
        <end position="32"/>
    </location>
</feature>
<name>A0A3Q1FWF4_9TELE</name>
<feature type="chain" id="PRO_5018706629" evidence="2">
    <location>
        <begin position="33"/>
        <end position="145"/>
    </location>
</feature>
<evidence type="ECO:0000313" key="3">
    <source>
        <dbReference type="Ensembl" id="ENSAPOP00000019952.1"/>
    </source>
</evidence>
<organism evidence="3 4">
    <name type="scientific">Acanthochromis polyacanthus</name>
    <name type="common">spiny chromis</name>
    <dbReference type="NCBI Taxonomy" id="80966"/>
    <lineage>
        <taxon>Eukaryota</taxon>
        <taxon>Metazoa</taxon>
        <taxon>Chordata</taxon>
        <taxon>Craniata</taxon>
        <taxon>Vertebrata</taxon>
        <taxon>Euteleostomi</taxon>
        <taxon>Actinopterygii</taxon>
        <taxon>Neopterygii</taxon>
        <taxon>Teleostei</taxon>
        <taxon>Neoteleostei</taxon>
        <taxon>Acanthomorphata</taxon>
        <taxon>Ovalentaria</taxon>
        <taxon>Pomacentridae</taxon>
        <taxon>Acanthochromis</taxon>
    </lineage>
</organism>
<accession>A0A3Q1FWF4</accession>
<protein>
    <submittedName>
        <fullName evidence="3">Uncharacterized protein</fullName>
    </submittedName>
</protein>
<feature type="transmembrane region" description="Helical" evidence="1">
    <location>
        <begin position="114"/>
        <end position="136"/>
    </location>
</feature>